<dbReference type="InterPro" id="IPR050595">
    <property type="entry name" value="Bact_response_regulator"/>
</dbReference>
<comment type="caution">
    <text evidence="4">The sequence shown here is derived from an EMBL/GenBank/DDBJ whole genome shotgun (WGS) entry which is preliminary data.</text>
</comment>
<sequence>MDNQYDILILDDEPVVGQRLKPALEKEGHRVEIFVNPYRALERVGEKEFDIVVTDIRMEDIDGIQILERVRTLSERTKVVMITGYATIEVARESLAKGAFDFIAKPFKLGEIRAVIQKAVDALRTEDQGKPV</sequence>
<organism evidence="4 5">
    <name type="scientific">Candidatus Desulfatibia vada</name>
    <dbReference type="NCBI Taxonomy" id="2841696"/>
    <lineage>
        <taxon>Bacteria</taxon>
        <taxon>Pseudomonadati</taxon>
        <taxon>Thermodesulfobacteriota</taxon>
        <taxon>Desulfobacteria</taxon>
        <taxon>Desulfobacterales</taxon>
        <taxon>Desulfobacterales incertae sedis</taxon>
        <taxon>Candidatus Desulfatibia</taxon>
    </lineage>
</organism>
<feature type="domain" description="Response regulatory" evidence="3">
    <location>
        <begin position="6"/>
        <end position="120"/>
    </location>
</feature>
<evidence type="ECO:0000256" key="2">
    <source>
        <dbReference type="PROSITE-ProRule" id="PRU00169"/>
    </source>
</evidence>
<dbReference type="SMART" id="SM00448">
    <property type="entry name" value="REC"/>
    <property type="match status" value="1"/>
</dbReference>
<reference evidence="4 5" key="1">
    <citation type="submission" date="2020-08" db="EMBL/GenBank/DDBJ databases">
        <title>Bridging the membrane lipid divide: bacteria of the FCB group superphylum have the potential to synthesize archaeal ether lipids.</title>
        <authorList>
            <person name="Villanueva L."/>
            <person name="Von Meijenfeldt F.A.B."/>
            <person name="Westbye A.B."/>
            <person name="Yadav S."/>
            <person name="Hopmans E.C."/>
            <person name="Dutilh B.E."/>
            <person name="Sinninghe Damste J.S."/>
        </authorList>
    </citation>
    <scope>NUCLEOTIDE SEQUENCE [LARGE SCALE GENOMIC DNA]</scope>
    <source>
        <strain evidence="4">NIOZ-UU17</strain>
    </source>
</reference>
<dbReference type="EMBL" id="JACNIG010000093">
    <property type="protein sequence ID" value="MBC8430901.1"/>
    <property type="molecule type" value="Genomic_DNA"/>
</dbReference>
<dbReference type="GO" id="GO:0000160">
    <property type="term" value="P:phosphorelay signal transduction system"/>
    <property type="evidence" value="ECO:0007669"/>
    <property type="project" value="InterPro"/>
</dbReference>
<name>A0A8J6NYJ0_9BACT</name>
<dbReference type="SUPFAM" id="SSF52172">
    <property type="entry name" value="CheY-like"/>
    <property type="match status" value="1"/>
</dbReference>
<dbReference type="InterPro" id="IPR011006">
    <property type="entry name" value="CheY-like_superfamily"/>
</dbReference>
<dbReference type="PROSITE" id="PS50110">
    <property type="entry name" value="RESPONSE_REGULATORY"/>
    <property type="match status" value="1"/>
</dbReference>
<dbReference type="InterPro" id="IPR001789">
    <property type="entry name" value="Sig_transdc_resp-reg_receiver"/>
</dbReference>
<dbReference type="Proteomes" id="UP000605201">
    <property type="component" value="Unassembled WGS sequence"/>
</dbReference>
<gene>
    <name evidence="4" type="ORF">H8D96_03180</name>
</gene>
<dbReference type="AlphaFoldDB" id="A0A8J6NYJ0"/>
<proteinExistence type="predicted"/>
<keyword evidence="1 2" id="KW-0597">Phosphoprotein</keyword>
<evidence type="ECO:0000259" key="3">
    <source>
        <dbReference type="PROSITE" id="PS50110"/>
    </source>
</evidence>
<dbReference type="Gene3D" id="3.40.50.2300">
    <property type="match status" value="1"/>
</dbReference>
<evidence type="ECO:0000313" key="4">
    <source>
        <dbReference type="EMBL" id="MBC8430901.1"/>
    </source>
</evidence>
<dbReference type="Pfam" id="PF00072">
    <property type="entry name" value="Response_reg"/>
    <property type="match status" value="1"/>
</dbReference>
<evidence type="ECO:0000313" key="5">
    <source>
        <dbReference type="Proteomes" id="UP000605201"/>
    </source>
</evidence>
<dbReference type="PANTHER" id="PTHR44591">
    <property type="entry name" value="STRESS RESPONSE REGULATOR PROTEIN 1"/>
    <property type="match status" value="1"/>
</dbReference>
<dbReference type="PANTHER" id="PTHR44591:SF3">
    <property type="entry name" value="RESPONSE REGULATORY DOMAIN-CONTAINING PROTEIN"/>
    <property type="match status" value="1"/>
</dbReference>
<evidence type="ECO:0000256" key="1">
    <source>
        <dbReference type="ARBA" id="ARBA00022553"/>
    </source>
</evidence>
<accession>A0A8J6NYJ0</accession>
<feature type="modified residue" description="4-aspartylphosphate" evidence="2">
    <location>
        <position position="55"/>
    </location>
</feature>
<protein>
    <submittedName>
        <fullName evidence="4">Response regulator</fullName>
    </submittedName>
</protein>